<dbReference type="VEuPathDB" id="FungiDB:ASPVEDRAFT_73397"/>
<dbReference type="STRING" id="1036611.A0A1L9PQF1"/>
<dbReference type="EMBL" id="KV878130">
    <property type="protein sequence ID" value="OJJ03764.1"/>
    <property type="molecule type" value="Genomic_DNA"/>
</dbReference>
<evidence type="ECO:0000313" key="1">
    <source>
        <dbReference type="EMBL" id="OJJ03764.1"/>
    </source>
</evidence>
<sequence length="581" mass="66436">MAYMNSTHDEINNLITDFCRVKPRSRCHSKRIWRLKPSSRDSTACSTHLNMLLADYHLALMPTAGVQLSMVLNVLLARAKQKALENYGYQLDTAEKLKTLFWGYEHAIAFPGTLNTEGNLHCVVDYILQFGEQRDFETNLIVAQAEEPIESRTEYSLVLSVMAMIQHNQGSLNREMYGILTDGVKWVFFHLNKNKYCSLKLEWNGGQQAILGQLSKILNKAVSIKLLGRKDRWKVLRRPQSNVQQQDYSDEEDTLDLEATDELPTKQPFKMHKMKWFQKHGNKKTAEQRMKDFVKQHQLKPSLCEELKDIMNQSRDEGAQKGKDKSLPTLAVTDIRPEDVQCTFRMKVDKNPDGVWHLDPAERRAVPEHLRKTLADYDLAFGDTEQNEAVVRTRVDHGLAKTSSNRTSVSSALSYKSIHFGLETSIELPWPHKGQLKLIKGKIDYVVWYGKSEEAETNMVAIKAKRRGEASLGMYQARVYMGMIHHARKKAGRANMPIYGISTDGYEWYFIYLGPQGNTSSHVLSWEQGKQVEIISHIHKILQQAASLSPVPTTLARQKTLEEESGLALFSGRVTKRVRKE</sequence>
<evidence type="ECO:0000313" key="2">
    <source>
        <dbReference type="Proteomes" id="UP000184073"/>
    </source>
</evidence>
<keyword evidence="2" id="KW-1185">Reference proteome</keyword>
<gene>
    <name evidence="1" type="ORF">ASPVEDRAFT_73397</name>
</gene>
<name>A0A1L9PQF1_ASPVE</name>
<dbReference type="RefSeq" id="XP_040669526.1">
    <property type="nucleotide sequence ID" value="XM_040816209.1"/>
</dbReference>
<protein>
    <submittedName>
        <fullName evidence="1">Uncharacterized protein</fullName>
    </submittedName>
</protein>
<dbReference type="AlphaFoldDB" id="A0A1L9PQF1"/>
<proteinExistence type="predicted"/>
<dbReference type="Proteomes" id="UP000184073">
    <property type="component" value="Unassembled WGS sequence"/>
</dbReference>
<organism evidence="1 2">
    <name type="scientific">Aspergillus versicolor CBS 583.65</name>
    <dbReference type="NCBI Taxonomy" id="1036611"/>
    <lineage>
        <taxon>Eukaryota</taxon>
        <taxon>Fungi</taxon>
        <taxon>Dikarya</taxon>
        <taxon>Ascomycota</taxon>
        <taxon>Pezizomycotina</taxon>
        <taxon>Eurotiomycetes</taxon>
        <taxon>Eurotiomycetidae</taxon>
        <taxon>Eurotiales</taxon>
        <taxon>Aspergillaceae</taxon>
        <taxon>Aspergillus</taxon>
        <taxon>Aspergillus subgen. Nidulantes</taxon>
    </lineage>
</organism>
<dbReference type="OrthoDB" id="2103397at2759"/>
<reference evidence="2" key="1">
    <citation type="journal article" date="2017" name="Genome Biol.">
        <title>Comparative genomics reveals high biological diversity and specific adaptations in the industrially and medically important fungal genus Aspergillus.</title>
        <authorList>
            <person name="de Vries R.P."/>
            <person name="Riley R."/>
            <person name="Wiebenga A."/>
            <person name="Aguilar-Osorio G."/>
            <person name="Amillis S."/>
            <person name="Uchima C.A."/>
            <person name="Anderluh G."/>
            <person name="Asadollahi M."/>
            <person name="Askin M."/>
            <person name="Barry K."/>
            <person name="Battaglia E."/>
            <person name="Bayram O."/>
            <person name="Benocci T."/>
            <person name="Braus-Stromeyer S.A."/>
            <person name="Caldana C."/>
            <person name="Canovas D."/>
            <person name="Cerqueira G.C."/>
            <person name="Chen F."/>
            <person name="Chen W."/>
            <person name="Choi C."/>
            <person name="Clum A."/>
            <person name="Dos Santos R.A."/>
            <person name="Damasio A.R."/>
            <person name="Diallinas G."/>
            <person name="Emri T."/>
            <person name="Fekete E."/>
            <person name="Flipphi M."/>
            <person name="Freyberg S."/>
            <person name="Gallo A."/>
            <person name="Gournas C."/>
            <person name="Habgood R."/>
            <person name="Hainaut M."/>
            <person name="Harispe M.L."/>
            <person name="Henrissat B."/>
            <person name="Hilden K.S."/>
            <person name="Hope R."/>
            <person name="Hossain A."/>
            <person name="Karabika E."/>
            <person name="Karaffa L."/>
            <person name="Karanyi Z."/>
            <person name="Krasevec N."/>
            <person name="Kuo A."/>
            <person name="Kusch H."/>
            <person name="LaButti K."/>
            <person name="Lagendijk E.L."/>
            <person name="Lapidus A."/>
            <person name="Levasseur A."/>
            <person name="Lindquist E."/>
            <person name="Lipzen A."/>
            <person name="Logrieco A.F."/>
            <person name="MacCabe A."/>
            <person name="Maekelae M.R."/>
            <person name="Malavazi I."/>
            <person name="Melin P."/>
            <person name="Meyer V."/>
            <person name="Mielnichuk N."/>
            <person name="Miskei M."/>
            <person name="Molnar A.P."/>
            <person name="Mule G."/>
            <person name="Ngan C.Y."/>
            <person name="Orejas M."/>
            <person name="Orosz E."/>
            <person name="Ouedraogo J.P."/>
            <person name="Overkamp K.M."/>
            <person name="Park H.-S."/>
            <person name="Perrone G."/>
            <person name="Piumi F."/>
            <person name="Punt P.J."/>
            <person name="Ram A.F."/>
            <person name="Ramon A."/>
            <person name="Rauscher S."/>
            <person name="Record E."/>
            <person name="Riano-Pachon D.M."/>
            <person name="Robert V."/>
            <person name="Roehrig J."/>
            <person name="Ruller R."/>
            <person name="Salamov A."/>
            <person name="Salih N.S."/>
            <person name="Samson R.A."/>
            <person name="Sandor E."/>
            <person name="Sanguinetti M."/>
            <person name="Schuetze T."/>
            <person name="Sepcic K."/>
            <person name="Shelest E."/>
            <person name="Sherlock G."/>
            <person name="Sophianopoulou V."/>
            <person name="Squina F.M."/>
            <person name="Sun H."/>
            <person name="Susca A."/>
            <person name="Todd R.B."/>
            <person name="Tsang A."/>
            <person name="Unkles S.E."/>
            <person name="van de Wiele N."/>
            <person name="van Rossen-Uffink D."/>
            <person name="Oliveira J.V."/>
            <person name="Vesth T.C."/>
            <person name="Visser J."/>
            <person name="Yu J.-H."/>
            <person name="Zhou M."/>
            <person name="Andersen M.R."/>
            <person name="Archer D.B."/>
            <person name="Baker S.E."/>
            <person name="Benoit I."/>
            <person name="Brakhage A.A."/>
            <person name="Braus G.H."/>
            <person name="Fischer R."/>
            <person name="Frisvad J.C."/>
            <person name="Goldman G.H."/>
            <person name="Houbraken J."/>
            <person name="Oakley B."/>
            <person name="Pocsi I."/>
            <person name="Scazzocchio C."/>
            <person name="Seiboth B."/>
            <person name="vanKuyk P.A."/>
            <person name="Wortman J."/>
            <person name="Dyer P.S."/>
            <person name="Grigoriev I.V."/>
        </authorList>
    </citation>
    <scope>NUCLEOTIDE SEQUENCE [LARGE SCALE GENOMIC DNA]</scope>
    <source>
        <strain evidence="2">CBS 583.65</strain>
    </source>
</reference>
<dbReference type="GeneID" id="63731720"/>
<accession>A0A1L9PQF1</accession>